<sequence>MELNKLTAEQQQFYEDQGYLLGLPVIFVGEEMKQLQEGYAQIVSLLQDDENPSDIMGWHKTSRWLYDICAHPQILTYVEGVLGEDFYLAASEFITKSPHSDKTVPWHQDSYYWSTALNNTVTVWLAFTDVDEANGAMKVIPGTHKAGIIQHKIAGDDAILSFELEQGTFSEKDAVSMVIPAGGISMHVDSLIHGSGVNSSDRWRIGFVIRYSKTMVKWDPNVYPNYQLYMMRGKDEYQYHPQGEVPTASFGRPAYAKRIRKRE</sequence>
<dbReference type="Proteomes" id="UP000093309">
    <property type="component" value="Unassembled WGS sequence"/>
</dbReference>
<proteinExistence type="predicted"/>
<evidence type="ECO:0008006" key="3">
    <source>
        <dbReference type="Google" id="ProtNLM"/>
    </source>
</evidence>
<dbReference type="Gene3D" id="2.60.120.620">
    <property type="entry name" value="q2cbj1_9rhob like domain"/>
    <property type="match status" value="1"/>
</dbReference>
<dbReference type="GO" id="GO:0005506">
    <property type="term" value="F:iron ion binding"/>
    <property type="evidence" value="ECO:0007669"/>
    <property type="project" value="UniProtKB-ARBA"/>
</dbReference>
<dbReference type="EMBL" id="LYPC01000027">
    <property type="protein sequence ID" value="OCT12211.1"/>
    <property type="molecule type" value="Genomic_DNA"/>
</dbReference>
<dbReference type="Pfam" id="PF05721">
    <property type="entry name" value="PhyH"/>
    <property type="match status" value="1"/>
</dbReference>
<accession>A0A1C0ZVS5</accession>
<dbReference type="GO" id="GO:0016706">
    <property type="term" value="F:2-oxoglutarate-dependent dioxygenase activity"/>
    <property type="evidence" value="ECO:0007669"/>
    <property type="project" value="UniProtKB-ARBA"/>
</dbReference>
<dbReference type="SUPFAM" id="SSF51197">
    <property type="entry name" value="Clavaminate synthase-like"/>
    <property type="match status" value="1"/>
</dbReference>
<dbReference type="AlphaFoldDB" id="A0A1C0ZVS5"/>
<evidence type="ECO:0000313" key="1">
    <source>
        <dbReference type="EMBL" id="OCT12211.1"/>
    </source>
</evidence>
<gene>
    <name evidence="1" type="ORF">A8709_30680</name>
</gene>
<keyword evidence="2" id="KW-1185">Reference proteome</keyword>
<dbReference type="RefSeq" id="WP_065856291.1">
    <property type="nucleotide sequence ID" value="NZ_LYPC01000027.1"/>
</dbReference>
<dbReference type="PANTHER" id="PTHR20883">
    <property type="entry name" value="PHYTANOYL-COA DIOXYGENASE DOMAIN CONTAINING 1"/>
    <property type="match status" value="1"/>
</dbReference>
<dbReference type="STRING" id="512399.A8709_30680"/>
<evidence type="ECO:0000313" key="2">
    <source>
        <dbReference type="Proteomes" id="UP000093309"/>
    </source>
</evidence>
<dbReference type="InterPro" id="IPR008775">
    <property type="entry name" value="Phytyl_CoA_dOase-like"/>
</dbReference>
<organism evidence="1 2">
    <name type="scientific">Paenibacillus pectinilyticus</name>
    <dbReference type="NCBI Taxonomy" id="512399"/>
    <lineage>
        <taxon>Bacteria</taxon>
        <taxon>Bacillati</taxon>
        <taxon>Bacillota</taxon>
        <taxon>Bacilli</taxon>
        <taxon>Bacillales</taxon>
        <taxon>Paenibacillaceae</taxon>
        <taxon>Paenibacillus</taxon>
    </lineage>
</organism>
<protein>
    <recommendedName>
        <fullName evidence="3">Phytanoyl-CoA dioxygenase</fullName>
    </recommendedName>
</protein>
<dbReference type="PANTHER" id="PTHR20883:SF48">
    <property type="entry name" value="ECTOINE DIOXYGENASE"/>
    <property type="match status" value="1"/>
</dbReference>
<reference evidence="2" key="1">
    <citation type="submission" date="2016-05" db="EMBL/GenBank/DDBJ databases">
        <title>Paenibacillus oryzae. sp. nov., isolated from the rice root.</title>
        <authorList>
            <person name="Zhang J."/>
            <person name="Zhang X."/>
        </authorList>
    </citation>
    <scope>NUCLEOTIDE SEQUENCE [LARGE SCALE GENOMIC DNA]</scope>
    <source>
        <strain evidence="2">KCTC13222</strain>
    </source>
</reference>
<comment type="caution">
    <text evidence="1">The sequence shown here is derived from an EMBL/GenBank/DDBJ whole genome shotgun (WGS) entry which is preliminary data.</text>
</comment>
<name>A0A1C0ZVS5_9BACL</name>